<evidence type="ECO:0000259" key="1">
    <source>
        <dbReference type="Pfam" id="PF00567"/>
    </source>
</evidence>
<reference evidence="2" key="1">
    <citation type="submission" date="2022-05" db="EMBL/GenBank/DDBJ databases">
        <authorList>
            <person name="Okamura Y."/>
        </authorList>
    </citation>
    <scope>NUCLEOTIDE SEQUENCE</scope>
</reference>
<organism evidence="2 3">
    <name type="scientific">Pieris brassicae</name>
    <name type="common">White butterfly</name>
    <name type="synonym">Large white butterfly</name>
    <dbReference type="NCBI Taxonomy" id="7116"/>
    <lineage>
        <taxon>Eukaryota</taxon>
        <taxon>Metazoa</taxon>
        <taxon>Ecdysozoa</taxon>
        <taxon>Arthropoda</taxon>
        <taxon>Hexapoda</taxon>
        <taxon>Insecta</taxon>
        <taxon>Pterygota</taxon>
        <taxon>Neoptera</taxon>
        <taxon>Endopterygota</taxon>
        <taxon>Lepidoptera</taxon>
        <taxon>Glossata</taxon>
        <taxon>Ditrysia</taxon>
        <taxon>Papilionoidea</taxon>
        <taxon>Pieridae</taxon>
        <taxon>Pierinae</taxon>
        <taxon>Pieris</taxon>
    </lineage>
</organism>
<accession>A0A9P0TSG5</accession>
<evidence type="ECO:0000313" key="2">
    <source>
        <dbReference type="EMBL" id="CAH4034263.1"/>
    </source>
</evidence>
<dbReference type="AlphaFoldDB" id="A0A9P0TSG5"/>
<sequence>MILFSKCKMEQSMIYLPEAMRKAVVPIFNSRKMAKCFVHVCHIESPSNFFIRLEENTRFVNELNNIPRNKLIVPDSLDVGTVVLYESEKFDRKLTRGKILAPVQVLGGKKYMIEAIDVGTTDSAISSELIWACDLKFPPFAIPCRLDACKAPNGDIWNESSINGFKSLVPGTPQMTYITTVEDQLVVNFLAGHSMVSELMIMCGWAQMIPSFGTKKEFYLR</sequence>
<name>A0A9P0TSG5_PIEBR</name>
<dbReference type="Proteomes" id="UP001152562">
    <property type="component" value="Unassembled WGS sequence"/>
</dbReference>
<evidence type="ECO:0000313" key="3">
    <source>
        <dbReference type="Proteomes" id="UP001152562"/>
    </source>
</evidence>
<feature type="domain" description="Tudor" evidence="1">
    <location>
        <begin position="32"/>
        <end position="147"/>
    </location>
</feature>
<keyword evidence="3" id="KW-1185">Reference proteome</keyword>
<dbReference type="Pfam" id="PF00567">
    <property type="entry name" value="TUDOR"/>
    <property type="match status" value="1"/>
</dbReference>
<dbReference type="InterPro" id="IPR002999">
    <property type="entry name" value="Tudor"/>
</dbReference>
<dbReference type="InterPro" id="IPR035437">
    <property type="entry name" value="SNase_OB-fold_sf"/>
</dbReference>
<protein>
    <recommendedName>
        <fullName evidence="1">Tudor domain-containing protein</fullName>
    </recommendedName>
</protein>
<proteinExistence type="predicted"/>
<dbReference type="GO" id="GO:0005737">
    <property type="term" value="C:cytoplasm"/>
    <property type="evidence" value="ECO:0007669"/>
    <property type="project" value="UniProtKB-ARBA"/>
</dbReference>
<dbReference type="EMBL" id="CALOZG010000040">
    <property type="protein sequence ID" value="CAH4034263.1"/>
    <property type="molecule type" value="Genomic_DNA"/>
</dbReference>
<dbReference type="Gene3D" id="2.40.50.90">
    <property type="match status" value="1"/>
</dbReference>
<gene>
    <name evidence="2" type="ORF">PIBRA_LOCUS10466</name>
</gene>
<comment type="caution">
    <text evidence="2">The sequence shown here is derived from an EMBL/GenBank/DDBJ whole genome shotgun (WGS) entry which is preliminary data.</text>
</comment>